<proteinExistence type="predicted"/>
<accession>A0A1I8ALU5</accession>
<keyword evidence="1" id="KW-1185">Reference proteome</keyword>
<reference evidence="2" key="1">
    <citation type="submission" date="2016-11" db="UniProtKB">
        <authorList>
            <consortium name="WormBaseParasite"/>
        </authorList>
    </citation>
    <scope>IDENTIFICATION</scope>
</reference>
<name>A0A1I8ALU5_9BILA</name>
<sequence>MSKRNDVVDKLHYDAPSNGLPHHPVADFITDIADAANRLHEHFHGDSDESRAQREATSLGELVRQTANRLSPRELSLFRSELFALFDTIVTPYRR</sequence>
<dbReference type="WBParaSite" id="L893_g7057.t1">
    <property type="protein sequence ID" value="L893_g7057.t1"/>
    <property type="gene ID" value="L893_g7057"/>
</dbReference>
<evidence type="ECO:0000313" key="2">
    <source>
        <dbReference type="WBParaSite" id="L893_g7057.t1"/>
    </source>
</evidence>
<dbReference type="AlphaFoldDB" id="A0A1I8ALU5"/>
<evidence type="ECO:0000313" key="1">
    <source>
        <dbReference type="Proteomes" id="UP000095287"/>
    </source>
</evidence>
<protein>
    <submittedName>
        <fullName evidence="2">DUF2267 domain-containing protein</fullName>
    </submittedName>
</protein>
<organism evidence="1 2">
    <name type="scientific">Steinernema glaseri</name>
    <dbReference type="NCBI Taxonomy" id="37863"/>
    <lineage>
        <taxon>Eukaryota</taxon>
        <taxon>Metazoa</taxon>
        <taxon>Ecdysozoa</taxon>
        <taxon>Nematoda</taxon>
        <taxon>Chromadorea</taxon>
        <taxon>Rhabditida</taxon>
        <taxon>Tylenchina</taxon>
        <taxon>Panagrolaimomorpha</taxon>
        <taxon>Strongyloidoidea</taxon>
        <taxon>Steinernematidae</taxon>
        <taxon>Steinernema</taxon>
    </lineage>
</organism>
<dbReference type="Proteomes" id="UP000095287">
    <property type="component" value="Unplaced"/>
</dbReference>